<evidence type="ECO:0000313" key="3">
    <source>
        <dbReference type="Proteomes" id="UP001626550"/>
    </source>
</evidence>
<evidence type="ECO:0000313" key="2">
    <source>
        <dbReference type="EMBL" id="KAL3310486.1"/>
    </source>
</evidence>
<reference evidence="2 3" key="1">
    <citation type="submission" date="2024-11" db="EMBL/GenBank/DDBJ databases">
        <title>Adaptive evolution of stress response genes in parasites aligns with host niche diversity.</title>
        <authorList>
            <person name="Hahn C."/>
            <person name="Resl P."/>
        </authorList>
    </citation>
    <scope>NUCLEOTIDE SEQUENCE [LARGE SCALE GENOMIC DNA]</scope>
    <source>
        <strain evidence="2">EGGRZ-B1_66</strain>
        <tissue evidence="2">Body</tissue>
    </source>
</reference>
<proteinExistence type="predicted"/>
<dbReference type="AlphaFoldDB" id="A0ABD2PSN4"/>
<name>A0ABD2PSN4_9PLAT</name>
<keyword evidence="1" id="KW-1133">Transmembrane helix</keyword>
<protein>
    <submittedName>
        <fullName evidence="2">Uncharacterized protein</fullName>
    </submittedName>
</protein>
<dbReference type="Proteomes" id="UP001626550">
    <property type="component" value="Unassembled WGS sequence"/>
</dbReference>
<evidence type="ECO:0000256" key="1">
    <source>
        <dbReference type="SAM" id="Phobius"/>
    </source>
</evidence>
<dbReference type="EMBL" id="JBJKFK010002914">
    <property type="protein sequence ID" value="KAL3310486.1"/>
    <property type="molecule type" value="Genomic_DNA"/>
</dbReference>
<feature type="non-terminal residue" evidence="2">
    <location>
        <position position="401"/>
    </location>
</feature>
<comment type="caution">
    <text evidence="2">The sequence shown here is derived from an EMBL/GenBank/DDBJ whole genome shotgun (WGS) entry which is preliminary data.</text>
</comment>
<sequence length="401" mass="46262">MTEKLLEKEEDSKVNELHEITSDSQSKATKFVSDFRIEKEKLIFCSHEVEKDDGIQILISEQELELKEDGQTIPHDEEGFIKLTQLINEHLELLLETKVMELVGNYCLMELVVMLILYAFGVYSEKAKSTMTTWLKDLRVVISSIDWINVNRMLNQVLTQINEYSVASPPTHEVYAYFDGMRETLTKLQLYIIMNDKQCIAFDPYNGVDGEFKAYCCDINGEVVRSVNVSFGPDQAPTFKCDNKILKQSEEVGILMDDLFQAICQSNFEDAFKFSHLILLWFLCCLYGKASETLTDDIIKDQIETLIRFLSDTMRLKGEDSYRIVVKMVLFTKKQIDKLLMEGKCDFSSAYLAYDGILRGYLPTDDDHDDDSDKSEIENHFLPPNRMIGFYSEETDGTKEF</sequence>
<organism evidence="2 3">
    <name type="scientific">Cichlidogyrus casuarinus</name>
    <dbReference type="NCBI Taxonomy" id="1844966"/>
    <lineage>
        <taxon>Eukaryota</taxon>
        <taxon>Metazoa</taxon>
        <taxon>Spiralia</taxon>
        <taxon>Lophotrochozoa</taxon>
        <taxon>Platyhelminthes</taxon>
        <taxon>Monogenea</taxon>
        <taxon>Monopisthocotylea</taxon>
        <taxon>Dactylogyridea</taxon>
        <taxon>Ancyrocephalidae</taxon>
        <taxon>Cichlidogyrus</taxon>
    </lineage>
</organism>
<feature type="transmembrane region" description="Helical" evidence="1">
    <location>
        <begin position="103"/>
        <end position="123"/>
    </location>
</feature>
<keyword evidence="3" id="KW-1185">Reference proteome</keyword>
<accession>A0ABD2PSN4</accession>
<gene>
    <name evidence="2" type="ORF">Ciccas_010951</name>
</gene>
<keyword evidence="1" id="KW-0812">Transmembrane</keyword>
<keyword evidence="1" id="KW-0472">Membrane</keyword>